<dbReference type="CDD" id="cd02222">
    <property type="entry name" value="cupin_TM1459-like"/>
    <property type="match status" value="1"/>
</dbReference>
<dbReference type="Pfam" id="PF07883">
    <property type="entry name" value="Cupin_2"/>
    <property type="match status" value="1"/>
</dbReference>
<dbReference type="AlphaFoldDB" id="A0A653A014"/>
<sequence>MTRGWNSFSVDSEKISDSCGGERGCVVPMENVKPKVCHYEDVPARDFGAEAPGVSIRWVIGEADGAPTYALRMIEVAPGCRTPDHSHPFEHENYVVAGSGQVRLGQDWHEIGAGSIVFVPGGLRHCYRNTGSEVLKFLCGIPVSAAKP</sequence>
<dbReference type="GO" id="GO:0046872">
    <property type="term" value="F:metal ion binding"/>
    <property type="evidence" value="ECO:0007669"/>
    <property type="project" value="UniProtKB-KW"/>
</dbReference>
<dbReference type="InterPro" id="IPR014710">
    <property type="entry name" value="RmlC-like_jellyroll"/>
</dbReference>
<evidence type="ECO:0000259" key="3">
    <source>
        <dbReference type="Pfam" id="PF07883"/>
    </source>
</evidence>
<dbReference type="EMBL" id="UPXX01000001">
    <property type="protein sequence ID" value="VBB41360.1"/>
    <property type="molecule type" value="Genomic_DNA"/>
</dbReference>
<organism evidence="4">
    <name type="scientific">Uncultured Desulfatiglans sp</name>
    <dbReference type="NCBI Taxonomy" id="1748965"/>
    <lineage>
        <taxon>Bacteria</taxon>
        <taxon>Pseudomonadati</taxon>
        <taxon>Thermodesulfobacteriota</taxon>
        <taxon>Desulfobacteria</taxon>
        <taxon>Desulfatiglandales</taxon>
        <taxon>Desulfatiglandaceae</taxon>
        <taxon>Desulfatiglans</taxon>
        <taxon>environmental samples</taxon>
    </lineage>
</organism>
<dbReference type="InterPro" id="IPR013096">
    <property type="entry name" value="Cupin_2"/>
</dbReference>
<evidence type="ECO:0000256" key="1">
    <source>
        <dbReference type="ARBA" id="ARBA00022723"/>
    </source>
</evidence>
<evidence type="ECO:0000313" key="4">
    <source>
        <dbReference type="EMBL" id="VBB41360.1"/>
    </source>
</evidence>
<dbReference type="Gene3D" id="2.60.120.10">
    <property type="entry name" value="Jelly Rolls"/>
    <property type="match status" value="1"/>
</dbReference>
<gene>
    <name evidence="4" type="ORF">TRIP_B10088</name>
</gene>
<dbReference type="PANTHER" id="PTHR35848:SF6">
    <property type="entry name" value="CUPIN TYPE-2 DOMAIN-CONTAINING PROTEIN"/>
    <property type="match status" value="1"/>
</dbReference>
<keyword evidence="1" id="KW-0479">Metal-binding</keyword>
<dbReference type="SUPFAM" id="SSF51182">
    <property type="entry name" value="RmlC-like cupins"/>
    <property type="match status" value="1"/>
</dbReference>
<feature type="domain" description="Cupin type-2" evidence="3">
    <location>
        <begin position="73"/>
        <end position="139"/>
    </location>
</feature>
<feature type="region of interest" description="Disordered" evidence="2">
    <location>
        <begin position="1"/>
        <end position="20"/>
    </location>
</feature>
<name>A0A653A014_UNCDX</name>
<dbReference type="InterPro" id="IPR011051">
    <property type="entry name" value="RmlC_Cupin_sf"/>
</dbReference>
<accession>A0A653A014</accession>
<dbReference type="PANTHER" id="PTHR35848">
    <property type="entry name" value="OXALATE-BINDING PROTEIN"/>
    <property type="match status" value="1"/>
</dbReference>
<reference evidence="4" key="1">
    <citation type="submission" date="2018-07" db="EMBL/GenBank/DDBJ databases">
        <authorList>
            <consortium name="Genoscope - CEA"/>
            <person name="William W."/>
        </authorList>
    </citation>
    <scope>NUCLEOTIDE SEQUENCE</scope>
    <source>
        <strain evidence="4">IK1</strain>
    </source>
</reference>
<proteinExistence type="predicted"/>
<dbReference type="InterPro" id="IPR051610">
    <property type="entry name" value="GPI/OXD"/>
</dbReference>
<protein>
    <submittedName>
        <fullName evidence="4">Cupin 2, conserved barrel domain protein (Modular protein)</fullName>
    </submittedName>
</protein>
<feature type="compositionally biased region" description="Polar residues" evidence="2">
    <location>
        <begin position="1"/>
        <end position="10"/>
    </location>
</feature>
<evidence type="ECO:0000256" key="2">
    <source>
        <dbReference type="SAM" id="MobiDB-lite"/>
    </source>
</evidence>